<evidence type="ECO:0000313" key="2">
    <source>
        <dbReference type="EMBL" id="CAI2375246.1"/>
    </source>
</evidence>
<feature type="transmembrane region" description="Helical" evidence="1">
    <location>
        <begin position="121"/>
        <end position="142"/>
    </location>
</feature>
<feature type="transmembrane region" description="Helical" evidence="1">
    <location>
        <begin position="148"/>
        <end position="169"/>
    </location>
</feature>
<organism evidence="2 3">
    <name type="scientific">Euplotes crassus</name>
    <dbReference type="NCBI Taxonomy" id="5936"/>
    <lineage>
        <taxon>Eukaryota</taxon>
        <taxon>Sar</taxon>
        <taxon>Alveolata</taxon>
        <taxon>Ciliophora</taxon>
        <taxon>Intramacronucleata</taxon>
        <taxon>Spirotrichea</taxon>
        <taxon>Hypotrichia</taxon>
        <taxon>Euplotida</taxon>
        <taxon>Euplotidae</taxon>
        <taxon>Moneuplotes</taxon>
    </lineage>
</organism>
<sequence>MLDLEKTPREEPLKIQEAQCNKFISKNEHASATRYQINVADKKLKNMTIAIIAIGAIIFLKGLFQIFSPGIELIKSISGTEEGNSSILYLFTYVQYCVLHLVLGAILFGKLNRPTREYSKRLFIFTATVVIVIVFLQSILVIFDDIDFIGKIVLSTIYFTFAPILLLIVHTYWKVCQEHNILCIYSKVQDLKGQSSLLHGQELV</sequence>
<reference evidence="2" key="1">
    <citation type="submission" date="2023-07" db="EMBL/GenBank/DDBJ databases">
        <authorList>
            <consortium name="AG Swart"/>
            <person name="Singh M."/>
            <person name="Singh A."/>
            <person name="Seah K."/>
            <person name="Emmerich C."/>
        </authorList>
    </citation>
    <scope>NUCLEOTIDE SEQUENCE</scope>
    <source>
        <strain evidence="2">DP1</strain>
    </source>
</reference>
<dbReference type="AlphaFoldDB" id="A0AAD2CZI1"/>
<gene>
    <name evidence="2" type="ORF">ECRASSUSDP1_LOCUS16608</name>
</gene>
<protein>
    <submittedName>
        <fullName evidence="2">Uncharacterized protein</fullName>
    </submittedName>
</protein>
<name>A0AAD2CZI1_EUPCR</name>
<feature type="transmembrane region" description="Helical" evidence="1">
    <location>
        <begin position="47"/>
        <end position="67"/>
    </location>
</feature>
<keyword evidence="1" id="KW-0472">Membrane</keyword>
<evidence type="ECO:0000256" key="1">
    <source>
        <dbReference type="SAM" id="Phobius"/>
    </source>
</evidence>
<dbReference type="Proteomes" id="UP001295684">
    <property type="component" value="Unassembled WGS sequence"/>
</dbReference>
<dbReference type="EMBL" id="CAMPGE010016710">
    <property type="protein sequence ID" value="CAI2375246.1"/>
    <property type="molecule type" value="Genomic_DNA"/>
</dbReference>
<comment type="caution">
    <text evidence="2">The sequence shown here is derived from an EMBL/GenBank/DDBJ whole genome shotgun (WGS) entry which is preliminary data.</text>
</comment>
<keyword evidence="3" id="KW-1185">Reference proteome</keyword>
<keyword evidence="1" id="KW-1133">Transmembrane helix</keyword>
<feature type="transmembrane region" description="Helical" evidence="1">
    <location>
        <begin position="87"/>
        <end position="109"/>
    </location>
</feature>
<keyword evidence="1" id="KW-0812">Transmembrane</keyword>
<proteinExistence type="predicted"/>
<evidence type="ECO:0000313" key="3">
    <source>
        <dbReference type="Proteomes" id="UP001295684"/>
    </source>
</evidence>
<accession>A0AAD2CZI1</accession>